<evidence type="ECO:0000313" key="3">
    <source>
        <dbReference type="Proteomes" id="UP000800038"/>
    </source>
</evidence>
<accession>A0A6A5ST50</accession>
<reference evidence="2" key="1">
    <citation type="journal article" date="2020" name="Stud. Mycol.">
        <title>101 Dothideomycetes genomes: a test case for predicting lifestyles and emergence of pathogens.</title>
        <authorList>
            <person name="Haridas S."/>
            <person name="Albert R."/>
            <person name="Binder M."/>
            <person name="Bloem J."/>
            <person name="Labutti K."/>
            <person name="Salamov A."/>
            <person name="Andreopoulos B."/>
            <person name="Baker S."/>
            <person name="Barry K."/>
            <person name="Bills G."/>
            <person name="Bluhm B."/>
            <person name="Cannon C."/>
            <person name="Castanera R."/>
            <person name="Culley D."/>
            <person name="Daum C."/>
            <person name="Ezra D."/>
            <person name="Gonzalez J."/>
            <person name="Henrissat B."/>
            <person name="Kuo A."/>
            <person name="Liang C."/>
            <person name="Lipzen A."/>
            <person name="Lutzoni F."/>
            <person name="Magnuson J."/>
            <person name="Mondo S."/>
            <person name="Nolan M."/>
            <person name="Ohm R."/>
            <person name="Pangilinan J."/>
            <person name="Park H.-J."/>
            <person name="Ramirez L."/>
            <person name="Alfaro M."/>
            <person name="Sun H."/>
            <person name="Tritt A."/>
            <person name="Yoshinaga Y."/>
            <person name="Zwiers L.-H."/>
            <person name="Turgeon B."/>
            <person name="Goodwin S."/>
            <person name="Spatafora J."/>
            <person name="Crous P."/>
            <person name="Grigoriev I."/>
        </authorList>
    </citation>
    <scope>NUCLEOTIDE SEQUENCE</scope>
    <source>
        <strain evidence="2">CBS 161.51</strain>
    </source>
</reference>
<dbReference type="Gene3D" id="3.90.1200.10">
    <property type="match status" value="1"/>
</dbReference>
<dbReference type="InterPro" id="IPR011009">
    <property type="entry name" value="Kinase-like_dom_sf"/>
</dbReference>
<dbReference type="Pfam" id="PF01636">
    <property type="entry name" value="APH"/>
    <property type="match status" value="1"/>
</dbReference>
<feature type="domain" description="Aminoglycoside phosphotransferase" evidence="1">
    <location>
        <begin position="236"/>
        <end position="295"/>
    </location>
</feature>
<organism evidence="2 3">
    <name type="scientific">Clathrospora elynae</name>
    <dbReference type="NCBI Taxonomy" id="706981"/>
    <lineage>
        <taxon>Eukaryota</taxon>
        <taxon>Fungi</taxon>
        <taxon>Dikarya</taxon>
        <taxon>Ascomycota</taxon>
        <taxon>Pezizomycotina</taxon>
        <taxon>Dothideomycetes</taxon>
        <taxon>Pleosporomycetidae</taxon>
        <taxon>Pleosporales</taxon>
        <taxon>Diademaceae</taxon>
        <taxon>Clathrospora</taxon>
    </lineage>
</organism>
<dbReference type="InterPro" id="IPR002575">
    <property type="entry name" value="Aminoglycoside_PTrfase"/>
</dbReference>
<dbReference type="SUPFAM" id="SSF56112">
    <property type="entry name" value="Protein kinase-like (PK-like)"/>
    <property type="match status" value="1"/>
</dbReference>
<sequence length="322" mass="36618">MAGAPFGSGFVLVFDFMQSNRGSVHVLPVAGLPYDDEVDFHDSSFFQKHDLTSLPSPNVVREVASRSKDPRTKRRNRPPPVYFPSLGLCVKYGTEVTIAEGQCLLFVRSKLSQYVPVPEVYKWCKDDGQVFIYMELMDGVTLEKSWEGLNEEDRLAVCEQLRCMIDAWRGLGCDSDSAFIGHIGKQPLLDIIFESTCSPTAGPFSSVSEFHNWFTSSYGPRKHDRNKPPHPNRPFLPDDVPIVFTHADLHPSNILVSSGSNPRVIAIIDWHQSGWYPAYWEYCKARWTSTIGKEWEAKYLPLIVDRHECYDYWDSFVLARGA</sequence>
<dbReference type="InterPro" id="IPR051678">
    <property type="entry name" value="AGP_Transferase"/>
</dbReference>
<keyword evidence="3" id="KW-1185">Reference proteome</keyword>
<keyword evidence="2" id="KW-0808">Transferase</keyword>
<keyword evidence="2" id="KW-0418">Kinase</keyword>
<dbReference type="PANTHER" id="PTHR21310">
    <property type="entry name" value="AMINOGLYCOSIDE PHOSPHOTRANSFERASE-RELATED-RELATED"/>
    <property type="match status" value="1"/>
</dbReference>
<dbReference type="CDD" id="cd05120">
    <property type="entry name" value="APH_ChoK_like"/>
    <property type="match status" value="1"/>
</dbReference>
<dbReference type="EMBL" id="ML976023">
    <property type="protein sequence ID" value="KAF1943671.1"/>
    <property type="molecule type" value="Genomic_DNA"/>
</dbReference>
<dbReference type="OrthoDB" id="5404599at2759"/>
<dbReference type="AlphaFoldDB" id="A0A6A5ST50"/>
<dbReference type="Proteomes" id="UP000800038">
    <property type="component" value="Unassembled WGS sequence"/>
</dbReference>
<evidence type="ECO:0000259" key="1">
    <source>
        <dbReference type="Pfam" id="PF01636"/>
    </source>
</evidence>
<dbReference type="PANTHER" id="PTHR21310:SF54">
    <property type="entry name" value="AMINOGLYCOSIDE PHOSPHOTRANSFERASE DOMAIN-CONTAINING PROTEIN"/>
    <property type="match status" value="1"/>
</dbReference>
<protein>
    <submittedName>
        <fullName evidence="2">Kinase-like protein</fullName>
    </submittedName>
</protein>
<evidence type="ECO:0000313" key="2">
    <source>
        <dbReference type="EMBL" id="KAF1943671.1"/>
    </source>
</evidence>
<proteinExistence type="predicted"/>
<dbReference type="GO" id="GO:0016301">
    <property type="term" value="F:kinase activity"/>
    <property type="evidence" value="ECO:0007669"/>
    <property type="project" value="UniProtKB-KW"/>
</dbReference>
<name>A0A6A5ST50_9PLEO</name>
<gene>
    <name evidence="2" type="ORF">EJ02DRAFT_443188</name>
</gene>